<protein>
    <submittedName>
        <fullName evidence="1">Uncharacterized protein</fullName>
    </submittedName>
</protein>
<reference evidence="1" key="1">
    <citation type="submission" date="2014-11" db="EMBL/GenBank/DDBJ databases">
        <authorList>
            <person name="Amaro Gonzalez C."/>
        </authorList>
    </citation>
    <scope>NUCLEOTIDE SEQUENCE</scope>
</reference>
<evidence type="ECO:0000313" key="1">
    <source>
        <dbReference type="EMBL" id="JAH72409.1"/>
    </source>
</evidence>
<accession>A0A0E9V2Q4</accession>
<name>A0A0E9V2Q4_ANGAN</name>
<sequence>MKTTSHCSHLIITLSMTFN</sequence>
<organism evidence="1">
    <name type="scientific">Anguilla anguilla</name>
    <name type="common">European freshwater eel</name>
    <name type="synonym">Muraena anguilla</name>
    <dbReference type="NCBI Taxonomy" id="7936"/>
    <lineage>
        <taxon>Eukaryota</taxon>
        <taxon>Metazoa</taxon>
        <taxon>Chordata</taxon>
        <taxon>Craniata</taxon>
        <taxon>Vertebrata</taxon>
        <taxon>Euteleostomi</taxon>
        <taxon>Actinopterygii</taxon>
        <taxon>Neopterygii</taxon>
        <taxon>Teleostei</taxon>
        <taxon>Anguilliformes</taxon>
        <taxon>Anguillidae</taxon>
        <taxon>Anguilla</taxon>
    </lineage>
</organism>
<dbReference type="AlphaFoldDB" id="A0A0E9V2Q4"/>
<reference evidence="1" key="2">
    <citation type="journal article" date="2015" name="Fish Shellfish Immunol.">
        <title>Early steps in the European eel (Anguilla anguilla)-Vibrio vulnificus interaction in the gills: Role of the RtxA13 toxin.</title>
        <authorList>
            <person name="Callol A."/>
            <person name="Pajuelo D."/>
            <person name="Ebbesson L."/>
            <person name="Teles M."/>
            <person name="MacKenzie S."/>
            <person name="Amaro C."/>
        </authorList>
    </citation>
    <scope>NUCLEOTIDE SEQUENCE</scope>
</reference>
<dbReference type="EMBL" id="GBXM01036168">
    <property type="protein sequence ID" value="JAH72409.1"/>
    <property type="molecule type" value="Transcribed_RNA"/>
</dbReference>
<proteinExistence type="predicted"/>